<evidence type="ECO:0000313" key="3">
    <source>
        <dbReference type="Proteomes" id="UP000634229"/>
    </source>
</evidence>
<evidence type="ECO:0000313" key="2">
    <source>
        <dbReference type="EMBL" id="MBL1099255.1"/>
    </source>
</evidence>
<dbReference type="EMBL" id="JAERRF010000012">
    <property type="protein sequence ID" value="MBL1099255.1"/>
    <property type="molecule type" value="Genomic_DNA"/>
</dbReference>
<reference evidence="2 3" key="1">
    <citation type="submission" date="2021-01" db="EMBL/GenBank/DDBJ databases">
        <title>WGS of actinomycetes isolated from Thailand.</title>
        <authorList>
            <person name="Thawai C."/>
        </authorList>
    </citation>
    <scope>NUCLEOTIDE SEQUENCE [LARGE SCALE GENOMIC DNA]</scope>
    <source>
        <strain evidence="2 3">CA1R205</strain>
    </source>
</reference>
<dbReference type="InterPro" id="IPR000792">
    <property type="entry name" value="Tscrpt_reg_LuxR_C"/>
</dbReference>
<dbReference type="Gene3D" id="1.10.10.10">
    <property type="entry name" value="Winged helix-like DNA-binding domain superfamily/Winged helix DNA-binding domain"/>
    <property type="match status" value="1"/>
</dbReference>
<protein>
    <recommendedName>
        <fullName evidence="1">HTH luxR-type domain-containing protein</fullName>
    </recommendedName>
</protein>
<feature type="domain" description="HTH luxR-type" evidence="1">
    <location>
        <begin position="246"/>
        <end position="311"/>
    </location>
</feature>
<dbReference type="InterPro" id="IPR016032">
    <property type="entry name" value="Sig_transdc_resp-reg_C-effctor"/>
</dbReference>
<evidence type="ECO:0000259" key="1">
    <source>
        <dbReference type="PROSITE" id="PS50043"/>
    </source>
</evidence>
<dbReference type="SMART" id="SM00421">
    <property type="entry name" value="HTH_LUXR"/>
    <property type="match status" value="1"/>
</dbReference>
<dbReference type="InterPro" id="IPR036388">
    <property type="entry name" value="WH-like_DNA-bd_sf"/>
</dbReference>
<sequence>MLKEPALKLGELSERTSLDPDTCREATDLLREVGLLTDAGSGRLATVSTEKALARLALLAEESADMWLADTVRLRKSIRLLCTELADQYHDQRSLAPAELITGMDRISEVLEDSAEIAVNEVLSMQPGPVIESRTRDRIARNQRVIKRGVAMRTIHLASTSRIPHGLRYLRELQAIGAEIRLAPTIPFRLIVVDDVMAFTPAPGNADQAAALVTRGPLITHLLRRVFEHCWHSATPLDRVCPDTGREQTAPPLDTQQFTVLQMLNAGLKDEAIARELGVSIRTLRRITADLMDKLNATSRFQAGVRAHELGWLDHSAGTTANSPSAM</sequence>
<dbReference type="CDD" id="cd06170">
    <property type="entry name" value="LuxR_C_like"/>
    <property type="match status" value="1"/>
</dbReference>
<dbReference type="InterPro" id="IPR051797">
    <property type="entry name" value="TrmB-like"/>
</dbReference>
<dbReference type="PANTHER" id="PTHR34293:SF1">
    <property type="entry name" value="HTH-TYPE TRANSCRIPTIONAL REGULATOR TRMBL2"/>
    <property type="match status" value="1"/>
</dbReference>
<gene>
    <name evidence="2" type="ORF">JK363_21830</name>
</gene>
<dbReference type="SUPFAM" id="SSF46894">
    <property type="entry name" value="C-terminal effector domain of the bipartite response regulators"/>
    <property type="match status" value="1"/>
</dbReference>
<proteinExistence type="predicted"/>
<dbReference type="PROSITE" id="PS50043">
    <property type="entry name" value="HTH_LUXR_2"/>
    <property type="match status" value="1"/>
</dbReference>
<accession>A0ABS1NGZ2</accession>
<keyword evidence="3" id="KW-1185">Reference proteome</keyword>
<dbReference type="Proteomes" id="UP000634229">
    <property type="component" value="Unassembled WGS sequence"/>
</dbReference>
<comment type="caution">
    <text evidence="2">The sequence shown here is derived from an EMBL/GenBank/DDBJ whole genome shotgun (WGS) entry which is preliminary data.</text>
</comment>
<dbReference type="PANTHER" id="PTHR34293">
    <property type="entry name" value="HTH-TYPE TRANSCRIPTIONAL REGULATOR TRMBL2"/>
    <property type="match status" value="1"/>
</dbReference>
<organism evidence="2 3">
    <name type="scientific">Streptomyces coffeae</name>
    <dbReference type="NCBI Taxonomy" id="621382"/>
    <lineage>
        <taxon>Bacteria</taxon>
        <taxon>Bacillati</taxon>
        <taxon>Actinomycetota</taxon>
        <taxon>Actinomycetes</taxon>
        <taxon>Kitasatosporales</taxon>
        <taxon>Streptomycetaceae</taxon>
        <taxon>Streptomyces</taxon>
    </lineage>
</organism>
<dbReference type="Pfam" id="PF00196">
    <property type="entry name" value="GerE"/>
    <property type="match status" value="1"/>
</dbReference>
<dbReference type="RefSeq" id="WP_201876672.1">
    <property type="nucleotide sequence ID" value="NZ_JAERRF010000012.1"/>
</dbReference>
<name>A0ABS1NGZ2_9ACTN</name>